<keyword evidence="1" id="KW-1133">Transmembrane helix</keyword>
<evidence type="ECO:0000313" key="2">
    <source>
        <dbReference type="EMBL" id="MCM1987368.1"/>
    </source>
</evidence>
<sequence length="45" mass="5276">MADPNWLPYAIMQNVGVLYGIFTTFFVLILQSLNKYEFSDPYKNL</sequence>
<accession>A0A9E4ZHR3</accession>
<evidence type="ECO:0000313" key="3">
    <source>
        <dbReference type="Proteomes" id="UP001056766"/>
    </source>
</evidence>
<comment type="caution">
    <text evidence="2">The sequence shown here is derived from an EMBL/GenBank/DDBJ whole genome shotgun (WGS) entry which is preliminary data.</text>
</comment>
<reference evidence="2" key="2">
    <citation type="submission" date="2021-04" db="EMBL/GenBank/DDBJ databases">
        <authorList>
            <person name="Dong X."/>
        </authorList>
    </citation>
    <scope>NUCLEOTIDE SEQUENCE</scope>
    <source>
        <strain evidence="2">LLY</strain>
    </source>
</reference>
<evidence type="ECO:0000256" key="1">
    <source>
        <dbReference type="SAM" id="Phobius"/>
    </source>
</evidence>
<organism evidence="2 3">
    <name type="scientific">Methanococcoides seepicolus</name>
    <dbReference type="NCBI Taxonomy" id="2828780"/>
    <lineage>
        <taxon>Archaea</taxon>
        <taxon>Methanobacteriati</taxon>
        <taxon>Methanobacteriota</taxon>
        <taxon>Stenosarchaea group</taxon>
        <taxon>Methanomicrobia</taxon>
        <taxon>Methanosarcinales</taxon>
        <taxon>Methanosarcinaceae</taxon>
        <taxon>Methanococcoides</taxon>
    </lineage>
</organism>
<gene>
    <name evidence="2" type="ORF">KDK67_10300</name>
</gene>
<feature type="transmembrane region" description="Helical" evidence="1">
    <location>
        <begin position="6"/>
        <end position="30"/>
    </location>
</feature>
<name>A0A9E4ZHR3_9EURY</name>
<keyword evidence="1" id="KW-0472">Membrane</keyword>
<dbReference type="EMBL" id="JAGSOI010000046">
    <property type="protein sequence ID" value="MCM1987368.1"/>
    <property type="molecule type" value="Genomic_DNA"/>
</dbReference>
<proteinExistence type="predicted"/>
<keyword evidence="1" id="KW-0812">Transmembrane</keyword>
<dbReference type="Proteomes" id="UP001056766">
    <property type="component" value="Unassembled WGS sequence"/>
</dbReference>
<dbReference type="AlphaFoldDB" id="A0A9E4ZHR3"/>
<keyword evidence="3" id="KW-1185">Reference proteome</keyword>
<dbReference type="RefSeq" id="WP_250868705.1">
    <property type="nucleotide sequence ID" value="NZ_JAGSOI010000046.1"/>
</dbReference>
<protein>
    <submittedName>
        <fullName evidence="2">Uncharacterized protein</fullName>
    </submittedName>
</protein>
<reference evidence="2" key="1">
    <citation type="journal article" date="2021" name="mSystems">
        <title>Bacteria and Archaea Synergistically Convert Glycine Betaine to Biogenic Methane in the Formosa Cold Seep of the South China Sea.</title>
        <authorList>
            <person name="Li L."/>
            <person name="Zhang W."/>
            <person name="Zhang S."/>
            <person name="Song L."/>
            <person name="Sun Q."/>
            <person name="Zhang H."/>
            <person name="Xiang H."/>
            <person name="Dong X."/>
        </authorList>
    </citation>
    <scope>NUCLEOTIDE SEQUENCE</scope>
    <source>
        <strain evidence="2">LLY</strain>
    </source>
</reference>